<keyword evidence="2" id="KW-1133">Transmembrane helix</keyword>
<evidence type="ECO:0000313" key="3">
    <source>
        <dbReference type="EMBL" id="KAL0954245.1"/>
    </source>
</evidence>
<keyword evidence="4" id="KW-1185">Reference proteome</keyword>
<proteinExistence type="predicted"/>
<feature type="region of interest" description="Disordered" evidence="1">
    <location>
        <begin position="117"/>
        <end position="159"/>
    </location>
</feature>
<protein>
    <submittedName>
        <fullName evidence="3">Uncharacterized protein</fullName>
    </submittedName>
</protein>
<organism evidence="3 4">
    <name type="scientific">Hohenbuehelia grisea</name>
    <dbReference type="NCBI Taxonomy" id="104357"/>
    <lineage>
        <taxon>Eukaryota</taxon>
        <taxon>Fungi</taxon>
        <taxon>Dikarya</taxon>
        <taxon>Basidiomycota</taxon>
        <taxon>Agaricomycotina</taxon>
        <taxon>Agaricomycetes</taxon>
        <taxon>Agaricomycetidae</taxon>
        <taxon>Agaricales</taxon>
        <taxon>Pleurotineae</taxon>
        <taxon>Pleurotaceae</taxon>
        <taxon>Hohenbuehelia</taxon>
    </lineage>
</organism>
<feature type="transmembrane region" description="Helical" evidence="2">
    <location>
        <begin position="35"/>
        <end position="55"/>
    </location>
</feature>
<dbReference type="EMBL" id="JASNQZ010000008">
    <property type="protein sequence ID" value="KAL0954245.1"/>
    <property type="molecule type" value="Genomic_DNA"/>
</dbReference>
<feature type="compositionally biased region" description="Polar residues" evidence="1">
    <location>
        <begin position="117"/>
        <end position="149"/>
    </location>
</feature>
<feature type="compositionally biased region" description="Polar residues" evidence="1">
    <location>
        <begin position="194"/>
        <end position="208"/>
    </location>
</feature>
<name>A0ABR3JET4_9AGAR</name>
<keyword evidence="2" id="KW-0812">Transmembrane</keyword>
<evidence type="ECO:0000313" key="4">
    <source>
        <dbReference type="Proteomes" id="UP001556367"/>
    </source>
</evidence>
<accession>A0ABR3JET4</accession>
<gene>
    <name evidence="3" type="ORF">HGRIS_005373</name>
</gene>
<reference evidence="4" key="1">
    <citation type="submission" date="2024-06" db="EMBL/GenBank/DDBJ databases">
        <title>Multi-omics analyses provide insights into the biosynthesis of the anticancer antibiotic pleurotin in Hohenbuehelia grisea.</title>
        <authorList>
            <person name="Weaver J.A."/>
            <person name="Alberti F."/>
        </authorList>
    </citation>
    <scope>NUCLEOTIDE SEQUENCE [LARGE SCALE GENOMIC DNA]</scope>
    <source>
        <strain evidence="4">T-177</strain>
    </source>
</reference>
<evidence type="ECO:0000256" key="2">
    <source>
        <dbReference type="SAM" id="Phobius"/>
    </source>
</evidence>
<feature type="region of interest" description="Disordered" evidence="1">
    <location>
        <begin position="190"/>
        <end position="210"/>
    </location>
</feature>
<dbReference type="Proteomes" id="UP001556367">
    <property type="component" value="Unassembled WGS sequence"/>
</dbReference>
<sequence>MQKVLTITFSSETTGQSLGVGAGASPIDMRKRSGIIIGTCIGITILIIASSIVFCRWRRRRQMGPSDIARPPLEPYTEPAVGVVGKPPKTADEKLQRRHADLETGISAVQAELTQLRSQQISSSVPQAGPSGSTLRDSNATQGSSTTELANGPDGRGVSDDAEFPNLAQTIARLITRVAHLEAQRDALNRRASRISTNPPSYASQSPRESMVEMTGRGDGELRLDVENPFL</sequence>
<evidence type="ECO:0000256" key="1">
    <source>
        <dbReference type="SAM" id="MobiDB-lite"/>
    </source>
</evidence>
<comment type="caution">
    <text evidence="3">The sequence shown here is derived from an EMBL/GenBank/DDBJ whole genome shotgun (WGS) entry which is preliminary data.</text>
</comment>
<keyword evidence="2" id="KW-0472">Membrane</keyword>